<feature type="transmembrane region" description="Helical" evidence="10">
    <location>
        <begin position="392"/>
        <end position="409"/>
    </location>
</feature>
<dbReference type="Proteomes" id="UP000500741">
    <property type="component" value="Chromosome"/>
</dbReference>
<dbReference type="GO" id="GO:0016020">
    <property type="term" value="C:membrane"/>
    <property type="evidence" value="ECO:0007669"/>
    <property type="project" value="UniProtKB-SubCell"/>
</dbReference>
<keyword evidence="8 10" id="KW-0472">Membrane</keyword>
<dbReference type="InterPro" id="IPR018303">
    <property type="entry name" value="ATPase_P-typ_P_site"/>
</dbReference>
<proteinExistence type="predicted"/>
<keyword evidence="4" id="KW-0187">Copper transport</keyword>
<name>A0A6G8B1E7_9LACO</name>
<keyword evidence="12" id="KW-1185">Reference proteome</keyword>
<organism evidence="11 12">
    <name type="scientific">Weissella coleopterorum</name>
    <dbReference type="NCBI Taxonomy" id="2714949"/>
    <lineage>
        <taxon>Bacteria</taxon>
        <taxon>Bacillati</taxon>
        <taxon>Bacillota</taxon>
        <taxon>Bacilli</taxon>
        <taxon>Lactobacillales</taxon>
        <taxon>Lactobacillaceae</taxon>
        <taxon>Weissella</taxon>
    </lineage>
</organism>
<dbReference type="KEGG" id="wco:G7084_06995"/>
<dbReference type="PANTHER" id="PTHR43520:SF8">
    <property type="entry name" value="P-TYPE CU(+) TRANSPORTER"/>
    <property type="match status" value="1"/>
</dbReference>
<dbReference type="GO" id="GO:0005507">
    <property type="term" value="F:copper ion binding"/>
    <property type="evidence" value="ECO:0007669"/>
    <property type="project" value="TreeGrafter"/>
</dbReference>
<keyword evidence="5" id="KW-1278">Translocase</keyword>
<dbReference type="RefSeq" id="WP_166011273.1">
    <property type="nucleotide sequence ID" value="NZ_CP049888.1"/>
</dbReference>
<dbReference type="PROSITE" id="PS00154">
    <property type="entry name" value="ATPASE_E1_E2"/>
    <property type="match status" value="1"/>
</dbReference>
<dbReference type="SUPFAM" id="SSF56784">
    <property type="entry name" value="HAD-like"/>
    <property type="match status" value="1"/>
</dbReference>
<evidence type="ECO:0000256" key="6">
    <source>
        <dbReference type="ARBA" id="ARBA00022989"/>
    </source>
</evidence>
<evidence type="ECO:0000256" key="1">
    <source>
        <dbReference type="ARBA" id="ARBA00004370"/>
    </source>
</evidence>
<feature type="transmembrane region" description="Helical" evidence="10">
    <location>
        <begin position="55"/>
        <end position="74"/>
    </location>
</feature>
<keyword evidence="4" id="KW-0406">Ion transport</keyword>
<keyword evidence="6 10" id="KW-1133">Transmembrane helix</keyword>
<dbReference type="AlphaFoldDB" id="A0A6G8B1E7"/>
<dbReference type="InterPro" id="IPR023214">
    <property type="entry name" value="HAD_sf"/>
</dbReference>
<dbReference type="GO" id="GO:0140581">
    <property type="term" value="F:P-type monovalent copper transporter activity"/>
    <property type="evidence" value="ECO:0007669"/>
    <property type="project" value="UniProtKB-EC"/>
</dbReference>
<dbReference type="Gene3D" id="3.40.50.1000">
    <property type="entry name" value="HAD superfamily/HAD-like"/>
    <property type="match status" value="1"/>
</dbReference>
<dbReference type="GO" id="GO:0043682">
    <property type="term" value="F:P-type divalent copper transporter activity"/>
    <property type="evidence" value="ECO:0007669"/>
    <property type="project" value="TreeGrafter"/>
</dbReference>
<sequence>MHKRNLDNWFKKMTAFRHISRINEKSPEQEVIPTTKALNQRASLDLKPDITSRMLWVWLIVIWCLWGLMIWGFYTFQNSVGNRQSIGGWLGLVICSTISFVLIYYINLKLIQHKTIQIGKRLNIEFKNQQVIGRFFKLDYAILDKTGTLTEPAARVREIVLADPKTRSTIFSILESLEQQSKHPVARGIIMYLQTQKFQRVDLQLVQSRKIEAGIWGRFVEDEYALLSRAAVRQLGIEPTVKADGMMMCYLVQAQQKIVASIVLEEQIRQSAPGLIQQFRNQRVVTVMATGDNDSNANRIGQVLEIDVIAADLTSHSKGDLVKAYQQNGRVLFVGDGDNDYLALQLADFSIGLMHNKQQTLGAMTDVQIQADHLSLVQASLELMQQALIKKWLSLCSWGVYWGMMIYAIQQLDVSGMNLSIIYIGLGLLIGSFQVINFKLWKTRV</sequence>
<dbReference type="InterPro" id="IPR001757">
    <property type="entry name" value="P_typ_ATPase"/>
</dbReference>
<dbReference type="InterPro" id="IPR023299">
    <property type="entry name" value="ATPase_P-typ_cyto_dom_N"/>
</dbReference>
<dbReference type="EC" id="7.2.2.8" evidence="2"/>
<evidence type="ECO:0000256" key="5">
    <source>
        <dbReference type="ARBA" id="ARBA00022967"/>
    </source>
</evidence>
<dbReference type="PANTHER" id="PTHR43520">
    <property type="entry name" value="ATP7, ISOFORM B"/>
    <property type="match status" value="1"/>
</dbReference>
<dbReference type="GO" id="GO:0016887">
    <property type="term" value="F:ATP hydrolysis activity"/>
    <property type="evidence" value="ECO:0007669"/>
    <property type="project" value="InterPro"/>
</dbReference>
<evidence type="ECO:0000256" key="2">
    <source>
        <dbReference type="ARBA" id="ARBA00012517"/>
    </source>
</evidence>
<reference evidence="11 12" key="1">
    <citation type="submission" date="2020-03" db="EMBL/GenBank/DDBJ databases">
        <title>Weissella sp. nov., isolated from Cybister lewisianus.</title>
        <authorList>
            <person name="Hyun D.-W."/>
            <person name="Bae J.-W."/>
        </authorList>
    </citation>
    <scope>NUCLEOTIDE SEQUENCE [LARGE SCALE GENOMIC DNA]</scope>
    <source>
        <strain evidence="11 12">HDW19</strain>
    </source>
</reference>
<evidence type="ECO:0000313" key="12">
    <source>
        <dbReference type="Proteomes" id="UP000500741"/>
    </source>
</evidence>
<evidence type="ECO:0000256" key="4">
    <source>
        <dbReference type="ARBA" id="ARBA00022796"/>
    </source>
</evidence>
<dbReference type="Gene3D" id="3.40.1110.10">
    <property type="entry name" value="Calcium-transporting ATPase, cytoplasmic domain N"/>
    <property type="match status" value="1"/>
</dbReference>
<keyword evidence="4" id="KW-0813">Transport</keyword>
<evidence type="ECO:0000256" key="7">
    <source>
        <dbReference type="ARBA" id="ARBA00023008"/>
    </source>
</evidence>
<evidence type="ECO:0000256" key="3">
    <source>
        <dbReference type="ARBA" id="ARBA00022692"/>
    </source>
</evidence>
<dbReference type="EMBL" id="CP049888">
    <property type="protein sequence ID" value="QIL51060.1"/>
    <property type="molecule type" value="Genomic_DNA"/>
</dbReference>
<dbReference type="GO" id="GO:0055070">
    <property type="term" value="P:copper ion homeostasis"/>
    <property type="evidence" value="ECO:0007669"/>
    <property type="project" value="TreeGrafter"/>
</dbReference>
<dbReference type="Pfam" id="PF00702">
    <property type="entry name" value="Hydrolase"/>
    <property type="match status" value="1"/>
</dbReference>
<evidence type="ECO:0000256" key="10">
    <source>
        <dbReference type="SAM" id="Phobius"/>
    </source>
</evidence>
<feature type="transmembrane region" description="Helical" evidence="10">
    <location>
        <begin position="86"/>
        <end position="106"/>
    </location>
</feature>
<keyword evidence="3 10" id="KW-0812">Transmembrane</keyword>
<evidence type="ECO:0000313" key="11">
    <source>
        <dbReference type="EMBL" id="QIL51060.1"/>
    </source>
</evidence>
<protein>
    <recommendedName>
        <fullName evidence="2">P-type Cu(+) transporter</fullName>
        <ecNumber evidence="2">7.2.2.8</ecNumber>
    </recommendedName>
</protein>
<gene>
    <name evidence="11" type="ORF">G7084_06995</name>
</gene>
<evidence type="ECO:0000256" key="8">
    <source>
        <dbReference type="ARBA" id="ARBA00023136"/>
    </source>
</evidence>
<evidence type="ECO:0000256" key="9">
    <source>
        <dbReference type="ARBA" id="ARBA00049289"/>
    </source>
</evidence>
<dbReference type="InterPro" id="IPR036412">
    <property type="entry name" value="HAD-like_sf"/>
</dbReference>
<dbReference type="NCBIfam" id="TIGR01494">
    <property type="entry name" value="ATPase_P-type"/>
    <property type="match status" value="1"/>
</dbReference>
<comment type="subcellular location">
    <subcellularLocation>
        <location evidence="1">Membrane</location>
    </subcellularLocation>
</comment>
<comment type="catalytic activity">
    <reaction evidence="9">
        <text>Cu(+)(in) + ATP + H2O = Cu(+)(out) + ADP + phosphate + H(+)</text>
        <dbReference type="Rhea" id="RHEA:25792"/>
        <dbReference type="ChEBI" id="CHEBI:15377"/>
        <dbReference type="ChEBI" id="CHEBI:15378"/>
        <dbReference type="ChEBI" id="CHEBI:30616"/>
        <dbReference type="ChEBI" id="CHEBI:43474"/>
        <dbReference type="ChEBI" id="CHEBI:49552"/>
        <dbReference type="ChEBI" id="CHEBI:456216"/>
        <dbReference type="EC" id="7.2.2.8"/>
    </reaction>
</comment>
<dbReference type="PRINTS" id="PR00119">
    <property type="entry name" value="CATATPASE"/>
</dbReference>
<dbReference type="SUPFAM" id="SSF81660">
    <property type="entry name" value="Metal cation-transporting ATPase, ATP-binding domain N"/>
    <property type="match status" value="1"/>
</dbReference>
<feature type="transmembrane region" description="Helical" evidence="10">
    <location>
        <begin position="421"/>
        <end position="441"/>
    </location>
</feature>
<keyword evidence="7" id="KW-0186">Copper</keyword>
<dbReference type="GO" id="GO:0005524">
    <property type="term" value="F:ATP binding"/>
    <property type="evidence" value="ECO:0007669"/>
    <property type="project" value="InterPro"/>
</dbReference>
<accession>A0A6G8B1E7</accession>